<dbReference type="Gene3D" id="3.90.550.10">
    <property type="entry name" value="Spore Coat Polysaccharide Biosynthesis Protein SpsA, Chain A"/>
    <property type="match status" value="1"/>
</dbReference>
<evidence type="ECO:0000256" key="5">
    <source>
        <dbReference type="ARBA" id="ARBA00022692"/>
    </source>
</evidence>
<dbReference type="SUPFAM" id="SSF53448">
    <property type="entry name" value="Nucleotide-diphospho-sugar transferases"/>
    <property type="match status" value="1"/>
</dbReference>
<dbReference type="GO" id="GO:0004582">
    <property type="term" value="F:dolichyl-phosphate beta-D-mannosyltransferase activity"/>
    <property type="evidence" value="ECO:0007669"/>
    <property type="project" value="InterPro"/>
</dbReference>
<keyword evidence="6 8" id="KW-1133">Transmembrane helix</keyword>
<dbReference type="FunFam" id="3.90.550.10:FF:000122">
    <property type="entry name" value="Dolichol-phosphate mannosyltransferase subunit 1"/>
    <property type="match status" value="1"/>
</dbReference>
<reference evidence="11 12" key="1">
    <citation type="journal article" date="2016" name="Nat. Commun.">
        <title>Thousands of microbial genomes shed light on interconnected biogeochemical processes in an aquifer system.</title>
        <authorList>
            <person name="Anantharaman K."/>
            <person name="Brown C.T."/>
            <person name="Hug L.A."/>
            <person name="Sharon I."/>
            <person name="Castelle C.J."/>
            <person name="Probst A.J."/>
            <person name="Thomas B.C."/>
            <person name="Singh A."/>
            <person name="Wilkins M.J."/>
            <person name="Karaoz U."/>
            <person name="Brodie E.L."/>
            <person name="Williams K.H."/>
            <person name="Hubbard S.S."/>
            <person name="Banfield J.F."/>
        </authorList>
    </citation>
    <scope>NUCLEOTIDE SEQUENCE [LARGE SCALE GENOMIC DNA]</scope>
</reference>
<feature type="transmembrane region" description="Helical" evidence="8">
    <location>
        <begin position="280"/>
        <end position="299"/>
    </location>
</feature>
<keyword evidence="5 8" id="KW-0812">Transmembrane</keyword>
<protein>
    <recommendedName>
        <fullName evidence="13">Glycosyltransferase 2-like domain-containing protein</fullName>
    </recommendedName>
</protein>
<feature type="transmembrane region" description="Helical" evidence="8">
    <location>
        <begin position="311"/>
        <end position="331"/>
    </location>
</feature>
<feature type="transmembrane region" description="Helical" evidence="8">
    <location>
        <begin position="247"/>
        <end position="268"/>
    </location>
</feature>
<evidence type="ECO:0000313" key="12">
    <source>
        <dbReference type="Proteomes" id="UP000178615"/>
    </source>
</evidence>
<gene>
    <name evidence="11" type="ORF">A2V49_00120</name>
</gene>
<evidence type="ECO:0000256" key="7">
    <source>
        <dbReference type="ARBA" id="ARBA00023136"/>
    </source>
</evidence>
<proteinExistence type="inferred from homology"/>
<dbReference type="GO" id="GO:0000271">
    <property type="term" value="P:polysaccharide biosynthetic process"/>
    <property type="evidence" value="ECO:0007669"/>
    <property type="project" value="InterPro"/>
</dbReference>
<dbReference type="GO" id="GO:0009247">
    <property type="term" value="P:glycolipid biosynthetic process"/>
    <property type="evidence" value="ECO:0007669"/>
    <property type="project" value="TreeGrafter"/>
</dbReference>
<feature type="domain" description="GtrA/DPMS transmembrane" evidence="10">
    <location>
        <begin position="249"/>
        <end position="323"/>
    </location>
</feature>
<keyword evidence="4" id="KW-0808">Transferase</keyword>
<evidence type="ECO:0000259" key="10">
    <source>
        <dbReference type="Pfam" id="PF04138"/>
    </source>
</evidence>
<evidence type="ECO:0000256" key="4">
    <source>
        <dbReference type="ARBA" id="ARBA00022679"/>
    </source>
</evidence>
<accession>A0A1F4UK44</accession>
<evidence type="ECO:0008006" key="13">
    <source>
        <dbReference type="Google" id="ProtNLM"/>
    </source>
</evidence>
<name>A0A1F4UK44_UNCKA</name>
<comment type="subcellular location">
    <subcellularLocation>
        <location evidence="1">Membrane</location>
        <topology evidence="1">Multi-pass membrane protein</topology>
    </subcellularLocation>
</comment>
<evidence type="ECO:0000259" key="9">
    <source>
        <dbReference type="Pfam" id="PF00535"/>
    </source>
</evidence>
<keyword evidence="3" id="KW-0328">Glycosyltransferase</keyword>
<dbReference type="Proteomes" id="UP000178615">
    <property type="component" value="Unassembled WGS sequence"/>
</dbReference>
<dbReference type="InterPro" id="IPR039528">
    <property type="entry name" value="DPM1-like"/>
</dbReference>
<feature type="domain" description="Glycosyltransferase 2-like" evidence="9">
    <location>
        <begin position="5"/>
        <end position="141"/>
    </location>
</feature>
<organism evidence="11 12">
    <name type="scientific">candidate division WWE3 bacterium RBG_19FT_COMBO_34_6</name>
    <dbReference type="NCBI Taxonomy" id="1802612"/>
    <lineage>
        <taxon>Bacteria</taxon>
        <taxon>Katanobacteria</taxon>
    </lineage>
</organism>
<evidence type="ECO:0000256" key="3">
    <source>
        <dbReference type="ARBA" id="ARBA00022676"/>
    </source>
</evidence>
<evidence type="ECO:0000256" key="1">
    <source>
        <dbReference type="ARBA" id="ARBA00004141"/>
    </source>
</evidence>
<dbReference type="EMBL" id="MEUV01000046">
    <property type="protein sequence ID" value="OGC45180.1"/>
    <property type="molecule type" value="Genomic_DNA"/>
</dbReference>
<dbReference type="Pfam" id="PF00535">
    <property type="entry name" value="Glycos_transf_2"/>
    <property type="match status" value="1"/>
</dbReference>
<dbReference type="CDD" id="cd06442">
    <property type="entry name" value="DPM1_like"/>
    <property type="match status" value="1"/>
</dbReference>
<comment type="caution">
    <text evidence="11">The sequence shown here is derived from an EMBL/GenBank/DDBJ whole genome shotgun (WGS) entry which is preliminary data.</text>
</comment>
<dbReference type="PANTHER" id="PTHR43398">
    <property type="entry name" value="DOLICHOL-PHOSPHATE MANNOSYLTRANSFERASE SUBUNIT 1"/>
    <property type="match status" value="1"/>
</dbReference>
<dbReference type="Pfam" id="PF04138">
    <property type="entry name" value="GtrA_DPMS_TM"/>
    <property type="match status" value="1"/>
</dbReference>
<dbReference type="PANTHER" id="PTHR43398:SF1">
    <property type="entry name" value="DOLICHOL-PHOSPHATE MANNOSYLTRANSFERASE SUBUNIT 1"/>
    <property type="match status" value="1"/>
</dbReference>
<dbReference type="GO" id="GO:0016020">
    <property type="term" value="C:membrane"/>
    <property type="evidence" value="ECO:0007669"/>
    <property type="project" value="UniProtKB-SubCell"/>
</dbReference>
<evidence type="ECO:0000256" key="8">
    <source>
        <dbReference type="SAM" id="Phobius"/>
    </source>
</evidence>
<evidence type="ECO:0000256" key="6">
    <source>
        <dbReference type="ARBA" id="ARBA00022989"/>
    </source>
</evidence>
<dbReference type="InterPro" id="IPR029044">
    <property type="entry name" value="Nucleotide-diphossugar_trans"/>
</dbReference>
<dbReference type="InterPro" id="IPR007267">
    <property type="entry name" value="GtrA_DPMS_TM"/>
</dbReference>
<dbReference type="AlphaFoldDB" id="A0A1F4UK44"/>
<dbReference type="InterPro" id="IPR001173">
    <property type="entry name" value="Glyco_trans_2-like"/>
</dbReference>
<evidence type="ECO:0000313" key="11">
    <source>
        <dbReference type="EMBL" id="OGC45180.1"/>
    </source>
</evidence>
<keyword evidence="7 8" id="KW-0472">Membrane</keyword>
<evidence type="ECO:0000256" key="2">
    <source>
        <dbReference type="ARBA" id="ARBA00006739"/>
    </source>
</evidence>
<comment type="similarity">
    <text evidence="2">Belongs to the glycosyltransferase 2 family.</text>
</comment>
<sequence length="339" mass="38887">MNIVIVIPTYNEAENIKKLIPLLTQQILKFSHHKFDILVVDGNSPDGTGRVVNDFADKYSNIHLLLEQKKSGIGAAYFYGFKYAMQKLSADALIEMDADLQHKPEDLYKLVEEFDKGYDYVLGSRYVKGGGIPKEWSLYRKFLSYVGGSLFCKFVLGIFNINDFTTGFKISRVKGFVDQIKFNEIDSKSFGYKVELLYRMYKLGAKIKEVPIIFGLRDRGNSKIEKDTALEILKIVLSIRYSENRNFFKFLIVGFTGLFVDSSIFSIIRLTSIGSSTASFLSGFIAMITTFSLNNFWSFKERKFESSQKAIINFIIYFISSYIPIIFRSFLIKFSVTNF</sequence>